<dbReference type="PANTHER" id="PTHR43649:SF31">
    <property type="entry name" value="SN-GLYCEROL-3-PHOSPHATE-BINDING PERIPLASMIC PROTEIN UGPB"/>
    <property type="match status" value="1"/>
</dbReference>
<dbReference type="EMBL" id="VDCQ01000020">
    <property type="protein sequence ID" value="TNJ65268.1"/>
    <property type="molecule type" value="Genomic_DNA"/>
</dbReference>
<evidence type="ECO:0000256" key="4">
    <source>
        <dbReference type="ARBA" id="ARBA00022729"/>
    </source>
</evidence>
<sequence length="464" mass="51606">MFWKAISFACLRLSNDIYSGGHIQLNKLRMASLSFIAIVTGTLVACSQGPSNDKDKAAPDASVPKANSTDYKGGAAELLVLDVNTGTTDEQFQKFFVEPVKAKHPQINLKKTVDTLDKLLAAGTAPDMVLVSNASLATMLEADIPEDLTQMFKTYGVNTAQLEPAVFQQLQKLGDQKALYGLPFYMNYGIMVHNRDIFDKFGVPYPKDVMTYEELLELGKKLTRSDGGTNYIGVMPPDLRQMYWQYGVPVFDKTKGKSSLTSDRHVQVFSLLKQFYSIPGYLDNGKHSHSVDLFFKEQRMAMYPNWVAAMVTFFDRAGTKDAFNWNVTAHPSYSDKQGLGKEVDFAIAVVNKSGKYREAAYQVLLSLYSQEVQTKFSKAGRLSVLKNDEIRKVYGEDSSVYKGKNLQSMFKVSPSPLPDSSKYDPKINALLIGEVVKSVMVDGTDINTALRNAEDKANKEIVIP</sequence>
<dbReference type="SUPFAM" id="SSF53850">
    <property type="entry name" value="Periplasmic binding protein-like II"/>
    <property type="match status" value="1"/>
</dbReference>
<dbReference type="InterPro" id="IPR006059">
    <property type="entry name" value="SBP"/>
</dbReference>
<accession>A0A5C4T880</accession>
<dbReference type="Gene3D" id="3.40.190.10">
    <property type="entry name" value="Periplasmic binding protein-like II"/>
    <property type="match status" value="1"/>
</dbReference>
<protein>
    <submittedName>
        <fullName evidence="6">Extracellular solute-binding protein</fullName>
    </submittedName>
</protein>
<keyword evidence="4" id="KW-0732">Signal</keyword>
<evidence type="ECO:0000256" key="1">
    <source>
        <dbReference type="ARBA" id="ARBA00004196"/>
    </source>
</evidence>
<evidence type="ECO:0000313" key="6">
    <source>
        <dbReference type="EMBL" id="TNJ65268.1"/>
    </source>
</evidence>
<name>A0A5C4T880_9BACL</name>
<gene>
    <name evidence="6" type="ORF">FE784_15720</name>
</gene>
<comment type="subcellular location">
    <subcellularLocation>
        <location evidence="1">Cell envelope</location>
    </subcellularLocation>
</comment>
<proteinExistence type="inferred from homology"/>
<dbReference type="OrthoDB" id="383937at2"/>
<dbReference type="Proteomes" id="UP000307943">
    <property type="component" value="Unassembled WGS sequence"/>
</dbReference>
<feature type="region of interest" description="Disordered" evidence="5">
    <location>
        <begin position="49"/>
        <end position="69"/>
    </location>
</feature>
<evidence type="ECO:0000256" key="2">
    <source>
        <dbReference type="ARBA" id="ARBA00008520"/>
    </source>
</evidence>
<dbReference type="InterPro" id="IPR050490">
    <property type="entry name" value="Bact_solute-bd_prot1"/>
</dbReference>
<evidence type="ECO:0000256" key="3">
    <source>
        <dbReference type="ARBA" id="ARBA00022448"/>
    </source>
</evidence>
<organism evidence="6 7">
    <name type="scientific">Paenibacillus hemerocallicola</name>
    <dbReference type="NCBI Taxonomy" id="1172614"/>
    <lineage>
        <taxon>Bacteria</taxon>
        <taxon>Bacillati</taxon>
        <taxon>Bacillota</taxon>
        <taxon>Bacilli</taxon>
        <taxon>Bacillales</taxon>
        <taxon>Paenibacillaceae</taxon>
        <taxon>Paenibacillus</taxon>
    </lineage>
</organism>
<dbReference type="Pfam" id="PF13416">
    <property type="entry name" value="SBP_bac_8"/>
    <property type="match status" value="1"/>
</dbReference>
<reference evidence="6 7" key="1">
    <citation type="submission" date="2019-05" db="EMBL/GenBank/DDBJ databases">
        <title>We sequenced the genome of Paenibacillus hemerocallicola KCTC 33185 for further insight into its adaptation and study the phylogeny of Paenibacillus.</title>
        <authorList>
            <person name="Narsing Rao M.P."/>
        </authorList>
    </citation>
    <scope>NUCLEOTIDE SEQUENCE [LARGE SCALE GENOMIC DNA]</scope>
    <source>
        <strain evidence="6 7">KCTC 33185</strain>
    </source>
</reference>
<evidence type="ECO:0000256" key="5">
    <source>
        <dbReference type="SAM" id="MobiDB-lite"/>
    </source>
</evidence>
<comment type="caution">
    <text evidence="6">The sequence shown here is derived from an EMBL/GenBank/DDBJ whole genome shotgun (WGS) entry which is preliminary data.</text>
</comment>
<keyword evidence="3" id="KW-0813">Transport</keyword>
<evidence type="ECO:0000313" key="7">
    <source>
        <dbReference type="Proteomes" id="UP000307943"/>
    </source>
</evidence>
<dbReference type="GO" id="GO:0030313">
    <property type="term" value="C:cell envelope"/>
    <property type="evidence" value="ECO:0007669"/>
    <property type="project" value="UniProtKB-SubCell"/>
</dbReference>
<keyword evidence="7" id="KW-1185">Reference proteome</keyword>
<dbReference type="AlphaFoldDB" id="A0A5C4T880"/>
<comment type="similarity">
    <text evidence="2">Belongs to the bacterial solute-binding protein 1 family.</text>
</comment>
<dbReference type="PANTHER" id="PTHR43649">
    <property type="entry name" value="ARABINOSE-BINDING PROTEIN-RELATED"/>
    <property type="match status" value="1"/>
</dbReference>